<organism evidence="2 3">
    <name type="scientific">Romanomermis culicivorax</name>
    <name type="common">Nematode worm</name>
    <dbReference type="NCBI Taxonomy" id="13658"/>
    <lineage>
        <taxon>Eukaryota</taxon>
        <taxon>Metazoa</taxon>
        <taxon>Ecdysozoa</taxon>
        <taxon>Nematoda</taxon>
        <taxon>Enoplea</taxon>
        <taxon>Dorylaimia</taxon>
        <taxon>Mermithida</taxon>
        <taxon>Mermithoidea</taxon>
        <taxon>Mermithidae</taxon>
        <taxon>Romanomermis</taxon>
    </lineage>
</organism>
<feature type="compositionally biased region" description="Polar residues" evidence="1">
    <location>
        <begin position="14"/>
        <end position="33"/>
    </location>
</feature>
<protein>
    <submittedName>
        <fullName evidence="3">Uncharacterized protein</fullName>
    </submittedName>
</protein>
<sequence>MFDEKTERNETKRNGTQRNATQRNGTQPNGTECNRQHGEIEQKGNSCSAGVGWRLLSAERFKLLGRSVPSEKPSINDPLCLAICKRSCQNIYSDLVDENTFREQISDRVQHYMSH</sequence>
<evidence type="ECO:0000313" key="3">
    <source>
        <dbReference type="WBParaSite" id="nRc.2.0.1.t11706-RA"/>
    </source>
</evidence>
<dbReference type="WBParaSite" id="nRc.2.0.1.t11706-RA">
    <property type="protein sequence ID" value="nRc.2.0.1.t11706-RA"/>
    <property type="gene ID" value="nRc.2.0.1.g11706"/>
</dbReference>
<feature type="region of interest" description="Disordered" evidence="1">
    <location>
        <begin position="1"/>
        <end position="46"/>
    </location>
</feature>
<evidence type="ECO:0000313" key="2">
    <source>
        <dbReference type="Proteomes" id="UP000887565"/>
    </source>
</evidence>
<reference evidence="3" key="1">
    <citation type="submission" date="2022-11" db="UniProtKB">
        <authorList>
            <consortium name="WormBaseParasite"/>
        </authorList>
    </citation>
    <scope>IDENTIFICATION</scope>
</reference>
<dbReference type="AlphaFoldDB" id="A0A915IER0"/>
<evidence type="ECO:0000256" key="1">
    <source>
        <dbReference type="SAM" id="MobiDB-lite"/>
    </source>
</evidence>
<accession>A0A915IER0</accession>
<dbReference type="Proteomes" id="UP000887565">
    <property type="component" value="Unplaced"/>
</dbReference>
<proteinExistence type="predicted"/>
<feature type="compositionally biased region" description="Basic and acidic residues" evidence="1">
    <location>
        <begin position="1"/>
        <end position="13"/>
    </location>
</feature>
<name>A0A915IER0_ROMCU</name>
<keyword evidence="2" id="KW-1185">Reference proteome</keyword>